<sequence length="117" mass="13268">MECLILEAISIHMEDKKVIRTIQHGFTKATSTLAASVGRALPKSLFTKPTHDDDETLLASIVYQGQTLRAFDENTYKTEPVYIVQFYTYSAKVKVSLGYELNTLTWHTTGELIYSIF</sequence>
<proteinExistence type="predicted"/>
<name>A0ABQ9CXS4_9PASS</name>
<accession>A0ABQ9CXS4</accession>
<comment type="caution">
    <text evidence="1">The sequence shown here is derived from an EMBL/GenBank/DDBJ whole genome shotgun (WGS) entry which is preliminary data.</text>
</comment>
<gene>
    <name evidence="1" type="ORF">WISP_113384</name>
</gene>
<keyword evidence="2" id="KW-1185">Reference proteome</keyword>
<evidence type="ECO:0000313" key="1">
    <source>
        <dbReference type="EMBL" id="KAJ7409650.1"/>
    </source>
</evidence>
<dbReference type="Proteomes" id="UP001145742">
    <property type="component" value="Unassembled WGS sequence"/>
</dbReference>
<dbReference type="EMBL" id="WHWB01034461">
    <property type="protein sequence ID" value="KAJ7409650.1"/>
    <property type="molecule type" value="Genomic_DNA"/>
</dbReference>
<reference evidence="1" key="1">
    <citation type="submission" date="2019-10" db="EMBL/GenBank/DDBJ databases">
        <authorList>
            <person name="Soares A.E.R."/>
            <person name="Aleixo A."/>
            <person name="Schneider P."/>
            <person name="Miyaki C.Y."/>
            <person name="Schneider M.P."/>
            <person name="Mello C."/>
            <person name="Vasconcelos A.T.R."/>
        </authorList>
    </citation>
    <scope>NUCLEOTIDE SEQUENCE</scope>
    <source>
        <tissue evidence="1">Muscle</tissue>
    </source>
</reference>
<organism evidence="1 2">
    <name type="scientific">Willisornis vidua</name>
    <name type="common">Xingu scale-backed antbird</name>
    <dbReference type="NCBI Taxonomy" id="1566151"/>
    <lineage>
        <taxon>Eukaryota</taxon>
        <taxon>Metazoa</taxon>
        <taxon>Chordata</taxon>
        <taxon>Craniata</taxon>
        <taxon>Vertebrata</taxon>
        <taxon>Euteleostomi</taxon>
        <taxon>Archelosauria</taxon>
        <taxon>Archosauria</taxon>
        <taxon>Dinosauria</taxon>
        <taxon>Saurischia</taxon>
        <taxon>Theropoda</taxon>
        <taxon>Coelurosauria</taxon>
        <taxon>Aves</taxon>
        <taxon>Neognathae</taxon>
        <taxon>Neoaves</taxon>
        <taxon>Telluraves</taxon>
        <taxon>Australaves</taxon>
        <taxon>Passeriformes</taxon>
        <taxon>Thamnophilidae</taxon>
        <taxon>Willisornis</taxon>
    </lineage>
</organism>
<protein>
    <submittedName>
        <fullName evidence="1">Uncharacterized protein</fullName>
    </submittedName>
</protein>
<evidence type="ECO:0000313" key="2">
    <source>
        <dbReference type="Proteomes" id="UP001145742"/>
    </source>
</evidence>